<reference evidence="1 2" key="1">
    <citation type="submission" date="2023-01" db="EMBL/GenBank/DDBJ databases">
        <authorList>
            <person name="Whitehead M."/>
        </authorList>
    </citation>
    <scope>NUCLEOTIDE SEQUENCE [LARGE SCALE GENOMIC DNA]</scope>
</reference>
<keyword evidence="2" id="KW-1185">Reference proteome</keyword>
<comment type="caution">
    <text evidence="1">The sequence shown here is derived from an EMBL/GenBank/DDBJ whole genome shotgun (WGS) entry which is preliminary data.</text>
</comment>
<dbReference type="AlphaFoldDB" id="A0AAV0WLI7"/>
<organism evidence="1 2">
    <name type="scientific">Macrosiphum euphorbiae</name>
    <name type="common">potato aphid</name>
    <dbReference type="NCBI Taxonomy" id="13131"/>
    <lineage>
        <taxon>Eukaryota</taxon>
        <taxon>Metazoa</taxon>
        <taxon>Ecdysozoa</taxon>
        <taxon>Arthropoda</taxon>
        <taxon>Hexapoda</taxon>
        <taxon>Insecta</taxon>
        <taxon>Pterygota</taxon>
        <taxon>Neoptera</taxon>
        <taxon>Paraneoptera</taxon>
        <taxon>Hemiptera</taxon>
        <taxon>Sternorrhyncha</taxon>
        <taxon>Aphidomorpha</taxon>
        <taxon>Aphidoidea</taxon>
        <taxon>Aphididae</taxon>
        <taxon>Macrosiphini</taxon>
        <taxon>Macrosiphum</taxon>
    </lineage>
</organism>
<dbReference type="EMBL" id="CARXXK010000002">
    <property type="protein sequence ID" value="CAI6356774.1"/>
    <property type="molecule type" value="Genomic_DNA"/>
</dbReference>
<accession>A0AAV0WLI7</accession>
<gene>
    <name evidence="1" type="ORF">MEUPH1_LOCUS12473</name>
</gene>
<dbReference type="SUPFAM" id="SSF53098">
    <property type="entry name" value="Ribonuclease H-like"/>
    <property type="match status" value="1"/>
</dbReference>
<dbReference type="PANTHER" id="PTHR37162">
    <property type="entry name" value="HAT FAMILY DIMERISATION DOMAINCONTAINING PROTEIN-RELATED"/>
    <property type="match status" value="1"/>
</dbReference>
<evidence type="ECO:0008006" key="3">
    <source>
        <dbReference type="Google" id="ProtNLM"/>
    </source>
</evidence>
<protein>
    <recommendedName>
        <fullName evidence="3">DUF4371 domain-containing protein</fullName>
    </recommendedName>
</protein>
<evidence type="ECO:0000313" key="1">
    <source>
        <dbReference type="EMBL" id="CAI6356774.1"/>
    </source>
</evidence>
<proteinExistence type="predicted"/>
<evidence type="ECO:0000313" key="2">
    <source>
        <dbReference type="Proteomes" id="UP001160148"/>
    </source>
</evidence>
<sequence>MKNWLMPDKDPFKAACKQCRTTMVAELTNLKSHAKGIKHKQMEAAEHTIPFLAADHLPDLLKECFPDSKIVQGINMKRTKTSAIVKNVIGVTAKEELSDILKTRKFSILTDESTDISSVKTSCVVVRYFNQKTKIVVSKFWDLHPVYTENACIATAERLFTLLMESFSKFNIPEANIIGFGSDGCNVMMGASNSVASRFKEKFPGIFVLKCVCHSAHLCASDACKELPQNCEDFARNVFNFLKSSSKRQAEFLQFQSFLQVEPHKILHPSQTRWLSLNLVIGRILEQWQALKLYFTDIWLNQRLLCAEHIYKALNNPFTKLYFYFLEWILPKFTRFNLYFQTQKVVITELHDMVIELYQVVLLCFLKREYVTQNLTDVNPKNSQYQVIDRNLYLGAKVMLHIDDKEIVDNNICRKDFFERCWKFLQNASCEIKKRYNMSDEVLSKLSILKPQNAVSLAYRENCPSSIPLIKVVPRLVDNDILIQQIDDQWRNLPIALAKHPNEDIINLPVDTFLWKIQNYSNTFIELCTFALDVMCLPHANADCEWVF</sequence>
<name>A0AAV0WLI7_9HEMI</name>
<dbReference type="InterPro" id="IPR012337">
    <property type="entry name" value="RNaseH-like_sf"/>
</dbReference>
<dbReference type="PANTHER" id="PTHR37162:SF1">
    <property type="entry name" value="BED-TYPE DOMAIN-CONTAINING PROTEIN"/>
    <property type="match status" value="1"/>
</dbReference>
<dbReference type="Proteomes" id="UP001160148">
    <property type="component" value="Unassembled WGS sequence"/>
</dbReference>